<dbReference type="EMBL" id="JAODUO010000879">
    <property type="protein sequence ID" value="KAK2173400.1"/>
    <property type="molecule type" value="Genomic_DNA"/>
</dbReference>
<dbReference type="PANTHER" id="PTHR12969">
    <property type="entry name" value="NGD5/OSM-6/IFT52"/>
    <property type="match status" value="1"/>
</dbReference>
<dbReference type="InterPro" id="IPR055458">
    <property type="entry name" value="IFT52_GIFT"/>
</dbReference>
<reference evidence="2" key="1">
    <citation type="journal article" date="2023" name="Mol. Biol. Evol.">
        <title>Third-Generation Sequencing Reveals the Adaptive Role of the Epigenome in Three Deep-Sea Polychaetes.</title>
        <authorList>
            <person name="Perez M."/>
            <person name="Aroh O."/>
            <person name="Sun Y."/>
            <person name="Lan Y."/>
            <person name="Juniper S.K."/>
            <person name="Young C.R."/>
            <person name="Angers B."/>
            <person name="Qian P.Y."/>
        </authorList>
    </citation>
    <scope>NUCLEOTIDE SEQUENCE</scope>
    <source>
        <strain evidence="2">R07B-5</strain>
    </source>
</reference>
<dbReference type="GO" id="GO:0005929">
    <property type="term" value="C:cilium"/>
    <property type="evidence" value="ECO:0007669"/>
    <property type="project" value="TreeGrafter"/>
</dbReference>
<dbReference type="AlphaFoldDB" id="A0AAD9KMG9"/>
<protein>
    <recommendedName>
        <fullName evidence="1">IFT52 GIFT domain-containing protein</fullName>
    </recommendedName>
</protein>
<proteinExistence type="predicted"/>
<name>A0AAD9KMG9_RIDPI</name>
<evidence type="ECO:0000313" key="2">
    <source>
        <dbReference type="EMBL" id="KAK2173400.1"/>
    </source>
</evidence>
<feature type="domain" description="IFT52 GIFT" evidence="1">
    <location>
        <begin position="10"/>
        <end position="159"/>
    </location>
</feature>
<dbReference type="Proteomes" id="UP001209878">
    <property type="component" value="Unassembled WGS sequence"/>
</dbReference>
<comment type="caution">
    <text evidence="2">The sequence shown here is derived from an EMBL/GenBank/DDBJ whole genome shotgun (WGS) entry which is preliminary data.</text>
</comment>
<evidence type="ECO:0000313" key="3">
    <source>
        <dbReference type="Proteomes" id="UP001209878"/>
    </source>
</evidence>
<dbReference type="GO" id="GO:0005814">
    <property type="term" value="C:centriole"/>
    <property type="evidence" value="ECO:0007669"/>
    <property type="project" value="TreeGrafter"/>
</dbReference>
<dbReference type="InterPro" id="IPR039975">
    <property type="entry name" value="IFT52"/>
</dbReference>
<evidence type="ECO:0000259" key="1">
    <source>
        <dbReference type="Pfam" id="PF23355"/>
    </source>
</evidence>
<accession>A0AAD9KMG9</accession>
<gene>
    <name evidence="2" type="ORF">NP493_879g01061</name>
</gene>
<sequence length="161" mass="18042">MAEVSTQRNTVIFNASKKELFTTNSGFKVLNRKLKTAWKVAQNKDEIADDRIEQARVFVLAGPKEKFTSSEFETLKKYVETGGSLLVMMGEGGDSKYNTNMNFFLEEYGIAVNNDAVVRTHFYKYFHPKEALIANGVLNRAISQAAGKMVGVTEDEENNAQ</sequence>
<keyword evidence="3" id="KW-1185">Reference proteome</keyword>
<dbReference type="GO" id="GO:0042073">
    <property type="term" value="P:intraciliary transport"/>
    <property type="evidence" value="ECO:0007669"/>
    <property type="project" value="TreeGrafter"/>
</dbReference>
<organism evidence="2 3">
    <name type="scientific">Ridgeia piscesae</name>
    <name type="common">Tubeworm</name>
    <dbReference type="NCBI Taxonomy" id="27915"/>
    <lineage>
        <taxon>Eukaryota</taxon>
        <taxon>Metazoa</taxon>
        <taxon>Spiralia</taxon>
        <taxon>Lophotrochozoa</taxon>
        <taxon>Annelida</taxon>
        <taxon>Polychaeta</taxon>
        <taxon>Sedentaria</taxon>
        <taxon>Canalipalpata</taxon>
        <taxon>Sabellida</taxon>
        <taxon>Siboglinidae</taxon>
        <taxon>Ridgeia</taxon>
    </lineage>
</organism>
<dbReference type="GO" id="GO:0030992">
    <property type="term" value="C:intraciliary transport particle B"/>
    <property type="evidence" value="ECO:0007669"/>
    <property type="project" value="TreeGrafter"/>
</dbReference>
<dbReference type="PANTHER" id="PTHR12969:SF7">
    <property type="entry name" value="INTRAFLAGELLAR TRANSPORT PROTEIN 52 HOMOLOG"/>
    <property type="match status" value="1"/>
</dbReference>
<dbReference type="Pfam" id="PF23355">
    <property type="entry name" value="IFT52_GIFT"/>
    <property type="match status" value="1"/>
</dbReference>
<dbReference type="GO" id="GO:0060271">
    <property type="term" value="P:cilium assembly"/>
    <property type="evidence" value="ECO:0007669"/>
    <property type="project" value="TreeGrafter"/>
</dbReference>